<dbReference type="KEGG" id="dmo:Dmoj_GI25551"/>
<dbReference type="InParanoid" id="A0A0Q9X4M9"/>
<reference evidence="1 2" key="1">
    <citation type="journal article" date="2007" name="Nature">
        <title>Evolution of genes and genomes on the Drosophila phylogeny.</title>
        <authorList>
            <consortium name="Drosophila 12 Genomes Consortium"/>
            <person name="Clark A.G."/>
            <person name="Eisen M.B."/>
            <person name="Smith D.R."/>
            <person name="Bergman C.M."/>
            <person name="Oliver B."/>
            <person name="Markow T.A."/>
            <person name="Kaufman T.C."/>
            <person name="Kellis M."/>
            <person name="Gelbart W."/>
            <person name="Iyer V.N."/>
            <person name="Pollard D.A."/>
            <person name="Sackton T.B."/>
            <person name="Larracuente A.M."/>
            <person name="Singh N.D."/>
            <person name="Abad J.P."/>
            <person name="Abt D.N."/>
            <person name="Adryan B."/>
            <person name="Aguade M."/>
            <person name="Akashi H."/>
            <person name="Anderson W.W."/>
            <person name="Aquadro C.F."/>
            <person name="Ardell D.H."/>
            <person name="Arguello R."/>
            <person name="Artieri C.G."/>
            <person name="Barbash D.A."/>
            <person name="Barker D."/>
            <person name="Barsanti P."/>
            <person name="Batterham P."/>
            <person name="Batzoglou S."/>
            <person name="Begun D."/>
            <person name="Bhutkar A."/>
            <person name="Blanco E."/>
            <person name="Bosak S.A."/>
            <person name="Bradley R.K."/>
            <person name="Brand A.D."/>
            <person name="Brent M.R."/>
            <person name="Brooks A.N."/>
            <person name="Brown R.H."/>
            <person name="Butlin R.K."/>
            <person name="Caggese C."/>
            <person name="Calvi B.R."/>
            <person name="Bernardo de Carvalho A."/>
            <person name="Caspi A."/>
            <person name="Castrezana S."/>
            <person name="Celniker S.E."/>
            <person name="Chang J.L."/>
            <person name="Chapple C."/>
            <person name="Chatterji S."/>
            <person name="Chinwalla A."/>
            <person name="Civetta A."/>
            <person name="Clifton S.W."/>
            <person name="Comeron J.M."/>
            <person name="Costello J.C."/>
            <person name="Coyne J.A."/>
            <person name="Daub J."/>
            <person name="David R.G."/>
            <person name="Delcher A.L."/>
            <person name="Delehaunty K."/>
            <person name="Do C.B."/>
            <person name="Ebling H."/>
            <person name="Edwards K."/>
            <person name="Eickbush T."/>
            <person name="Evans J.D."/>
            <person name="Filipski A."/>
            <person name="Findeiss S."/>
            <person name="Freyhult E."/>
            <person name="Fulton L."/>
            <person name="Fulton R."/>
            <person name="Garcia A.C."/>
            <person name="Gardiner A."/>
            <person name="Garfield D.A."/>
            <person name="Garvin B.E."/>
            <person name="Gibson G."/>
            <person name="Gilbert D."/>
            <person name="Gnerre S."/>
            <person name="Godfrey J."/>
            <person name="Good R."/>
            <person name="Gotea V."/>
            <person name="Gravely B."/>
            <person name="Greenberg A.J."/>
            <person name="Griffiths-Jones S."/>
            <person name="Gross S."/>
            <person name="Guigo R."/>
            <person name="Gustafson E.A."/>
            <person name="Haerty W."/>
            <person name="Hahn M.W."/>
            <person name="Halligan D.L."/>
            <person name="Halpern A.L."/>
            <person name="Halter G.M."/>
            <person name="Han M.V."/>
            <person name="Heger A."/>
            <person name="Hillier L."/>
            <person name="Hinrichs A.S."/>
            <person name="Holmes I."/>
            <person name="Hoskins R.A."/>
            <person name="Hubisz M.J."/>
            <person name="Hultmark D."/>
            <person name="Huntley M.A."/>
            <person name="Jaffe D.B."/>
            <person name="Jagadeeshan S."/>
            <person name="Jeck W.R."/>
            <person name="Johnson J."/>
            <person name="Jones C.D."/>
            <person name="Jordan W.C."/>
            <person name="Karpen G.H."/>
            <person name="Kataoka E."/>
            <person name="Keightley P.D."/>
            <person name="Kheradpour P."/>
            <person name="Kirkness E.F."/>
            <person name="Koerich L.B."/>
            <person name="Kristiansen K."/>
            <person name="Kudrna D."/>
            <person name="Kulathinal R.J."/>
            <person name="Kumar S."/>
            <person name="Kwok R."/>
            <person name="Lander E."/>
            <person name="Langley C.H."/>
            <person name="Lapoint R."/>
            <person name="Lazzaro B.P."/>
            <person name="Lee S.J."/>
            <person name="Levesque L."/>
            <person name="Li R."/>
            <person name="Lin C.F."/>
            <person name="Lin M.F."/>
            <person name="Lindblad-Toh K."/>
            <person name="Llopart A."/>
            <person name="Long M."/>
            <person name="Low L."/>
            <person name="Lozovsky E."/>
            <person name="Lu J."/>
            <person name="Luo M."/>
            <person name="Machado C.A."/>
            <person name="Makalowski W."/>
            <person name="Marzo M."/>
            <person name="Matsuda M."/>
            <person name="Matzkin L."/>
            <person name="McAllister B."/>
            <person name="McBride C.S."/>
            <person name="McKernan B."/>
            <person name="McKernan K."/>
            <person name="Mendez-Lago M."/>
            <person name="Minx P."/>
            <person name="Mollenhauer M.U."/>
            <person name="Montooth K."/>
            <person name="Mount S.M."/>
            <person name="Mu X."/>
            <person name="Myers E."/>
            <person name="Negre B."/>
            <person name="Newfeld S."/>
            <person name="Nielsen R."/>
            <person name="Noor M.A."/>
            <person name="O'Grady P."/>
            <person name="Pachter L."/>
            <person name="Papaceit M."/>
            <person name="Parisi M.J."/>
            <person name="Parisi M."/>
            <person name="Parts L."/>
            <person name="Pedersen J.S."/>
            <person name="Pesole G."/>
            <person name="Phillippy A.M."/>
            <person name="Ponting C.P."/>
            <person name="Pop M."/>
            <person name="Porcelli D."/>
            <person name="Powell J.R."/>
            <person name="Prohaska S."/>
            <person name="Pruitt K."/>
            <person name="Puig M."/>
            <person name="Quesneville H."/>
            <person name="Ram K.R."/>
            <person name="Rand D."/>
            <person name="Rasmussen M.D."/>
            <person name="Reed L.K."/>
            <person name="Reenan R."/>
            <person name="Reily A."/>
            <person name="Remington K.A."/>
            <person name="Rieger T.T."/>
            <person name="Ritchie M.G."/>
            <person name="Robin C."/>
            <person name="Rogers Y.H."/>
            <person name="Rohde C."/>
            <person name="Rozas J."/>
            <person name="Rubenfield M.J."/>
            <person name="Ruiz A."/>
            <person name="Russo S."/>
            <person name="Salzberg S.L."/>
            <person name="Sanchez-Gracia A."/>
            <person name="Saranga D.J."/>
            <person name="Sato H."/>
            <person name="Schaeffer S.W."/>
            <person name="Schatz M.C."/>
            <person name="Schlenke T."/>
            <person name="Schwartz R."/>
            <person name="Segarra C."/>
            <person name="Singh R.S."/>
            <person name="Sirot L."/>
            <person name="Sirota M."/>
            <person name="Sisneros N.B."/>
            <person name="Smith C.D."/>
            <person name="Smith T.F."/>
            <person name="Spieth J."/>
            <person name="Stage D.E."/>
            <person name="Stark A."/>
            <person name="Stephan W."/>
            <person name="Strausberg R.L."/>
            <person name="Strempel S."/>
            <person name="Sturgill D."/>
            <person name="Sutton G."/>
            <person name="Sutton G.G."/>
            <person name="Tao W."/>
            <person name="Teichmann S."/>
            <person name="Tobari Y.N."/>
            <person name="Tomimura Y."/>
            <person name="Tsolas J.M."/>
            <person name="Valente V.L."/>
            <person name="Venter E."/>
            <person name="Venter J.C."/>
            <person name="Vicario S."/>
            <person name="Vieira F.G."/>
            <person name="Vilella A.J."/>
            <person name="Villasante A."/>
            <person name="Walenz B."/>
            <person name="Wang J."/>
            <person name="Wasserman M."/>
            <person name="Watts T."/>
            <person name="Wilson D."/>
            <person name="Wilson R.K."/>
            <person name="Wing R.A."/>
            <person name="Wolfner M.F."/>
            <person name="Wong A."/>
            <person name="Wong G.K."/>
            <person name="Wu C.I."/>
            <person name="Wu G."/>
            <person name="Yamamoto D."/>
            <person name="Yang H.P."/>
            <person name="Yang S.P."/>
            <person name="Yorke J.A."/>
            <person name="Yoshida K."/>
            <person name="Zdobnov E."/>
            <person name="Zhang P."/>
            <person name="Zhang Y."/>
            <person name="Zimin A.V."/>
            <person name="Baldwin J."/>
            <person name="Abdouelleil A."/>
            <person name="Abdulkadir J."/>
            <person name="Abebe A."/>
            <person name="Abera B."/>
            <person name="Abreu J."/>
            <person name="Acer S.C."/>
            <person name="Aftuck L."/>
            <person name="Alexander A."/>
            <person name="An P."/>
            <person name="Anderson E."/>
            <person name="Anderson S."/>
            <person name="Arachi H."/>
            <person name="Azer M."/>
            <person name="Bachantsang P."/>
            <person name="Barry A."/>
            <person name="Bayul T."/>
            <person name="Berlin A."/>
            <person name="Bessette D."/>
            <person name="Bloom T."/>
            <person name="Blye J."/>
            <person name="Boguslavskiy L."/>
            <person name="Bonnet C."/>
            <person name="Boukhgalter B."/>
            <person name="Bourzgui I."/>
            <person name="Brown A."/>
            <person name="Cahill P."/>
            <person name="Channer S."/>
            <person name="Cheshatsang Y."/>
            <person name="Chuda L."/>
            <person name="Citroen M."/>
            <person name="Collymore A."/>
            <person name="Cooke P."/>
            <person name="Costello M."/>
            <person name="D'Aco K."/>
            <person name="Daza R."/>
            <person name="De Haan G."/>
            <person name="DeGray S."/>
            <person name="DeMaso C."/>
            <person name="Dhargay N."/>
            <person name="Dooley K."/>
            <person name="Dooley E."/>
            <person name="Doricent M."/>
            <person name="Dorje P."/>
            <person name="Dorjee K."/>
            <person name="Dupes A."/>
            <person name="Elong R."/>
            <person name="Falk J."/>
            <person name="Farina A."/>
            <person name="Faro S."/>
            <person name="Ferguson D."/>
            <person name="Fisher S."/>
            <person name="Foley C.D."/>
            <person name="Franke A."/>
            <person name="Friedrich D."/>
            <person name="Gadbois L."/>
            <person name="Gearin G."/>
            <person name="Gearin C.R."/>
            <person name="Giannoukos G."/>
            <person name="Goode T."/>
            <person name="Graham J."/>
            <person name="Grandbois E."/>
            <person name="Grewal S."/>
            <person name="Gyaltsen K."/>
            <person name="Hafez N."/>
            <person name="Hagos B."/>
            <person name="Hall J."/>
            <person name="Henson C."/>
            <person name="Hollinger A."/>
            <person name="Honan T."/>
            <person name="Huard M.D."/>
            <person name="Hughes L."/>
            <person name="Hurhula B."/>
            <person name="Husby M.E."/>
            <person name="Kamat A."/>
            <person name="Kanga B."/>
            <person name="Kashin S."/>
            <person name="Khazanovich D."/>
            <person name="Kisner P."/>
            <person name="Lance K."/>
            <person name="Lara M."/>
            <person name="Lee W."/>
            <person name="Lennon N."/>
            <person name="Letendre F."/>
            <person name="LeVine R."/>
            <person name="Lipovsky A."/>
            <person name="Liu X."/>
            <person name="Liu J."/>
            <person name="Liu S."/>
            <person name="Lokyitsang T."/>
            <person name="Lokyitsang Y."/>
            <person name="Lubonja R."/>
            <person name="Lui A."/>
            <person name="MacDonald P."/>
            <person name="Magnisalis V."/>
            <person name="Maru K."/>
            <person name="Matthews C."/>
            <person name="McCusker W."/>
            <person name="McDonough S."/>
            <person name="Mehta T."/>
            <person name="Meldrim J."/>
            <person name="Meneus L."/>
            <person name="Mihai O."/>
            <person name="Mihalev A."/>
            <person name="Mihova T."/>
            <person name="Mittelman R."/>
            <person name="Mlenga V."/>
            <person name="Montmayeur A."/>
            <person name="Mulrain L."/>
            <person name="Navidi A."/>
            <person name="Naylor J."/>
            <person name="Negash T."/>
            <person name="Nguyen T."/>
            <person name="Nguyen N."/>
            <person name="Nicol R."/>
            <person name="Norbu C."/>
            <person name="Norbu N."/>
            <person name="Novod N."/>
            <person name="O'Neill B."/>
            <person name="Osman S."/>
            <person name="Markiewicz E."/>
            <person name="Oyono O.L."/>
            <person name="Patti C."/>
            <person name="Phunkhang P."/>
            <person name="Pierre F."/>
            <person name="Priest M."/>
            <person name="Raghuraman S."/>
            <person name="Rege F."/>
            <person name="Reyes R."/>
            <person name="Rise C."/>
            <person name="Rogov P."/>
            <person name="Ross K."/>
            <person name="Ryan E."/>
            <person name="Settipalli S."/>
            <person name="Shea T."/>
            <person name="Sherpa N."/>
            <person name="Shi L."/>
            <person name="Shih D."/>
            <person name="Sparrow T."/>
            <person name="Spaulding J."/>
            <person name="Stalker J."/>
            <person name="Stange-Thomann N."/>
            <person name="Stavropoulos S."/>
            <person name="Stone C."/>
            <person name="Strader C."/>
            <person name="Tesfaye S."/>
            <person name="Thomson T."/>
            <person name="Thoulutsang Y."/>
            <person name="Thoulutsang D."/>
            <person name="Topham K."/>
            <person name="Topping I."/>
            <person name="Tsamla T."/>
            <person name="Vassiliev H."/>
            <person name="Vo A."/>
            <person name="Wangchuk T."/>
            <person name="Wangdi T."/>
            <person name="Weiand M."/>
            <person name="Wilkinson J."/>
            <person name="Wilson A."/>
            <person name="Yadav S."/>
            <person name="Young G."/>
            <person name="Yu Q."/>
            <person name="Zembek L."/>
            <person name="Zhong D."/>
            <person name="Zimmer A."/>
            <person name="Zwirko Z."/>
            <person name="Jaffe D.B."/>
            <person name="Alvarez P."/>
            <person name="Brockman W."/>
            <person name="Butler J."/>
            <person name="Chin C."/>
            <person name="Gnerre S."/>
            <person name="Grabherr M."/>
            <person name="Kleber M."/>
            <person name="Mauceli E."/>
            <person name="MacCallum I."/>
        </authorList>
    </citation>
    <scope>NUCLEOTIDE SEQUENCE [LARGE SCALE GENOMIC DNA]</scope>
    <source>
        <strain evidence="2">Tucson 15081-1352.22</strain>
    </source>
</reference>
<dbReference type="OrthoDB" id="7854956at2759"/>
<organism evidence="1 2">
    <name type="scientific">Drosophila mojavensis</name>
    <name type="common">Fruit fly</name>
    <dbReference type="NCBI Taxonomy" id="7230"/>
    <lineage>
        <taxon>Eukaryota</taxon>
        <taxon>Metazoa</taxon>
        <taxon>Ecdysozoa</taxon>
        <taxon>Arthropoda</taxon>
        <taxon>Hexapoda</taxon>
        <taxon>Insecta</taxon>
        <taxon>Pterygota</taxon>
        <taxon>Neoptera</taxon>
        <taxon>Endopterygota</taxon>
        <taxon>Diptera</taxon>
        <taxon>Brachycera</taxon>
        <taxon>Muscomorpha</taxon>
        <taxon>Ephydroidea</taxon>
        <taxon>Drosophilidae</taxon>
        <taxon>Drosophila</taxon>
    </lineage>
</organism>
<dbReference type="Proteomes" id="UP000009192">
    <property type="component" value="Unassembled WGS sequence"/>
</dbReference>
<evidence type="ECO:0000313" key="2">
    <source>
        <dbReference type="Proteomes" id="UP000009192"/>
    </source>
</evidence>
<evidence type="ECO:0000313" key="1">
    <source>
        <dbReference type="EMBL" id="KRG03039.1"/>
    </source>
</evidence>
<proteinExistence type="predicted"/>
<gene>
    <name evidence="1" type="primary">Dmoj\GI25551</name>
    <name evidence="1" type="ORF">Dmoj_GI25551</name>
</gene>
<dbReference type="AlphaFoldDB" id="A0A0Q9X4M9"/>
<dbReference type="EMBL" id="CH933807">
    <property type="protein sequence ID" value="KRG03039.1"/>
    <property type="molecule type" value="Genomic_DNA"/>
</dbReference>
<protein>
    <submittedName>
        <fullName evidence="1">Uncharacterized protein</fullName>
    </submittedName>
</protein>
<sequence>MLATASVQIRMSGLTSYSCTSPGNCLNPSTQVCSDKTANETSGWLNTIHKFVSVVESSRIDDILSFQKISI</sequence>
<name>A0A0Q9X4M9_DROMO</name>
<accession>A0A0Q9X4M9</accession>
<keyword evidence="2" id="KW-1185">Reference proteome</keyword>